<dbReference type="AlphaFoldDB" id="A0BY14"/>
<dbReference type="KEGG" id="ptm:GSPATT00033284001"/>
<dbReference type="GeneID" id="5016613"/>
<keyword evidence="1" id="KW-1133">Transmembrane helix</keyword>
<proteinExistence type="predicted"/>
<keyword evidence="1" id="KW-0472">Membrane</keyword>
<keyword evidence="1" id="KW-0812">Transmembrane</keyword>
<feature type="transmembrane region" description="Helical" evidence="1">
    <location>
        <begin position="88"/>
        <end position="110"/>
    </location>
</feature>
<dbReference type="RefSeq" id="XP_001430829.1">
    <property type="nucleotide sequence ID" value="XM_001430792.1"/>
</dbReference>
<dbReference type="Proteomes" id="UP000000600">
    <property type="component" value="Unassembled WGS sequence"/>
</dbReference>
<keyword evidence="3" id="KW-1185">Reference proteome</keyword>
<accession>A0BY14</accession>
<reference evidence="2 3" key="1">
    <citation type="journal article" date="2006" name="Nature">
        <title>Global trends of whole-genome duplications revealed by the ciliate Paramecium tetraurelia.</title>
        <authorList>
            <consortium name="Genoscope"/>
            <person name="Aury J.-M."/>
            <person name="Jaillon O."/>
            <person name="Duret L."/>
            <person name="Noel B."/>
            <person name="Jubin C."/>
            <person name="Porcel B.M."/>
            <person name="Segurens B."/>
            <person name="Daubin V."/>
            <person name="Anthouard V."/>
            <person name="Aiach N."/>
            <person name="Arnaiz O."/>
            <person name="Billaut A."/>
            <person name="Beisson J."/>
            <person name="Blanc I."/>
            <person name="Bouhouche K."/>
            <person name="Camara F."/>
            <person name="Duharcourt S."/>
            <person name="Guigo R."/>
            <person name="Gogendeau D."/>
            <person name="Katinka M."/>
            <person name="Keller A.-M."/>
            <person name="Kissmehl R."/>
            <person name="Klotz C."/>
            <person name="Koll F."/>
            <person name="Le Moue A."/>
            <person name="Lepere C."/>
            <person name="Malinsky S."/>
            <person name="Nowacki M."/>
            <person name="Nowak J.K."/>
            <person name="Plattner H."/>
            <person name="Poulain J."/>
            <person name="Ruiz F."/>
            <person name="Serrano V."/>
            <person name="Zagulski M."/>
            <person name="Dessen P."/>
            <person name="Betermier M."/>
            <person name="Weissenbach J."/>
            <person name="Scarpelli C."/>
            <person name="Schachter V."/>
            <person name="Sperling L."/>
            <person name="Meyer E."/>
            <person name="Cohen J."/>
            <person name="Wincker P."/>
        </authorList>
    </citation>
    <scope>NUCLEOTIDE SEQUENCE [LARGE SCALE GENOMIC DNA]</scope>
    <source>
        <strain evidence="2 3">Stock d4-2</strain>
    </source>
</reference>
<organism evidence="2 3">
    <name type="scientific">Paramecium tetraurelia</name>
    <dbReference type="NCBI Taxonomy" id="5888"/>
    <lineage>
        <taxon>Eukaryota</taxon>
        <taxon>Sar</taxon>
        <taxon>Alveolata</taxon>
        <taxon>Ciliophora</taxon>
        <taxon>Intramacronucleata</taxon>
        <taxon>Oligohymenophorea</taxon>
        <taxon>Peniculida</taxon>
        <taxon>Parameciidae</taxon>
        <taxon>Paramecium</taxon>
    </lineage>
</organism>
<name>A0BY14_PARTE</name>
<gene>
    <name evidence="2" type="ORF">GSPATT00033284001</name>
</gene>
<dbReference type="EMBL" id="CT868026">
    <property type="protein sequence ID" value="CAK63431.1"/>
    <property type="molecule type" value="Genomic_DNA"/>
</dbReference>
<evidence type="ECO:0000313" key="3">
    <source>
        <dbReference type="Proteomes" id="UP000000600"/>
    </source>
</evidence>
<sequence length="122" mass="14328">MNKPLKYPSNDASVCWPSFQSCNFSSLPLNNSAESNPHMPLSKFSDSESENNRVPKKLEKLCSNHCYSKEENRKSLLIQYEKFWYSKIILSNIINLTLLGFAFYLPYLYFENSMQLDYDNFQ</sequence>
<evidence type="ECO:0000313" key="2">
    <source>
        <dbReference type="EMBL" id="CAK63431.1"/>
    </source>
</evidence>
<protein>
    <submittedName>
        <fullName evidence="2">Uncharacterized protein</fullName>
    </submittedName>
</protein>
<evidence type="ECO:0000256" key="1">
    <source>
        <dbReference type="SAM" id="Phobius"/>
    </source>
</evidence>
<dbReference type="InParanoid" id="A0BY14"/>
<dbReference type="HOGENOM" id="CLU_2031175_0_0_1"/>
<dbReference type="PROSITE" id="PS51257">
    <property type="entry name" value="PROKAR_LIPOPROTEIN"/>
    <property type="match status" value="1"/>
</dbReference>